<evidence type="ECO:0000313" key="2">
    <source>
        <dbReference type="EMBL" id="MFD2412674.1"/>
    </source>
</evidence>
<gene>
    <name evidence="2" type="ORF">ACFSX3_22535</name>
</gene>
<dbReference type="EMBL" id="JBHUKY010000045">
    <property type="protein sequence ID" value="MFD2412674.1"/>
    <property type="molecule type" value="Genomic_DNA"/>
</dbReference>
<sequence>MKINLFGNIDLWKTTGPIILGGVAVAVIGLICFLLIRRIENGFIRNVVSILSVLLIVSGFFGTVYFGSEIWGSR</sequence>
<reference evidence="3" key="1">
    <citation type="journal article" date="2019" name="Int. J. Syst. Evol. Microbiol.">
        <title>The Global Catalogue of Microorganisms (GCM) 10K type strain sequencing project: providing services to taxonomists for standard genome sequencing and annotation.</title>
        <authorList>
            <consortium name="The Broad Institute Genomics Platform"/>
            <consortium name="The Broad Institute Genome Sequencing Center for Infectious Disease"/>
            <person name="Wu L."/>
            <person name="Ma J."/>
        </authorList>
    </citation>
    <scope>NUCLEOTIDE SEQUENCE [LARGE SCALE GENOMIC DNA]</scope>
    <source>
        <strain evidence="3">CCM 8725</strain>
    </source>
</reference>
<comment type="caution">
    <text evidence="2">The sequence shown here is derived from an EMBL/GenBank/DDBJ whole genome shotgun (WGS) entry which is preliminary data.</text>
</comment>
<feature type="transmembrane region" description="Helical" evidence="1">
    <location>
        <begin position="18"/>
        <end position="36"/>
    </location>
</feature>
<evidence type="ECO:0008006" key="4">
    <source>
        <dbReference type="Google" id="ProtNLM"/>
    </source>
</evidence>
<evidence type="ECO:0000256" key="1">
    <source>
        <dbReference type="SAM" id="Phobius"/>
    </source>
</evidence>
<protein>
    <recommendedName>
        <fullName evidence="4">DUF2768 domain-containing protein</fullName>
    </recommendedName>
</protein>
<name>A0ABW5FCD2_9BACL</name>
<keyword evidence="1" id="KW-0812">Transmembrane</keyword>
<accession>A0ABW5FCD2</accession>
<keyword evidence="1" id="KW-0472">Membrane</keyword>
<dbReference type="RefSeq" id="WP_209990852.1">
    <property type="nucleotide sequence ID" value="NZ_JBHSVQ010000001.1"/>
</dbReference>
<evidence type="ECO:0000313" key="3">
    <source>
        <dbReference type="Proteomes" id="UP001597448"/>
    </source>
</evidence>
<keyword evidence="1" id="KW-1133">Transmembrane helix</keyword>
<feature type="transmembrane region" description="Helical" evidence="1">
    <location>
        <begin position="48"/>
        <end position="68"/>
    </location>
</feature>
<proteinExistence type="predicted"/>
<dbReference type="Proteomes" id="UP001597448">
    <property type="component" value="Unassembled WGS sequence"/>
</dbReference>
<keyword evidence="3" id="KW-1185">Reference proteome</keyword>
<organism evidence="2 3">
    <name type="scientific">Paenibacillus rhizoplanae</name>
    <dbReference type="NCBI Taxonomy" id="1917181"/>
    <lineage>
        <taxon>Bacteria</taxon>
        <taxon>Bacillati</taxon>
        <taxon>Bacillota</taxon>
        <taxon>Bacilli</taxon>
        <taxon>Bacillales</taxon>
        <taxon>Paenibacillaceae</taxon>
        <taxon>Paenibacillus</taxon>
    </lineage>
</organism>